<dbReference type="AlphaFoldDB" id="A0A176VT85"/>
<dbReference type="PANTHER" id="PTHR11439:SF483">
    <property type="entry name" value="PEPTIDE SYNTHASE GLIP-LIKE, PUTATIVE (AFU_ORTHOLOGUE AFUA_3G12920)-RELATED"/>
    <property type="match status" value="1"/>
</dbReference>
<dbReference type="Pfam" id="PF07727">
    <property type="entry name" value="RVT_2"/>
    <property type="match status" value="1"/>
</dbReference>
<gene>
    <name evidence="3" type="ORF">AXG93_4316s1020</name>
</gene>
<evidence type="ECO:0000256" key="1">
    <source>
        <dbReference type="SAM" id="MobiDB-lite"/>
    </source>
</evidence>
<sequence>MFTSTSMQLKLALEDWPEAIDDLGAASSMSYTSPSQHIVNSHNVNINPANSTNTAGHQGWTIAHLDVKTAFLNGDIEEEIYVQPPPGFESPTHPHHVYRLKKVLYSLKQAPRAWYHKVDNYLTTQGLRKSTTDQNLYFHEDNGLLILLILYVDDVYLTGNNLPHIARLWTEIQTAFKMTDLGTLSHSLGIEFLISHDGIRLTQRQYIESMLADFGLNKCRLVATHMAEKTHLLSDMRTPPADSVLYQTMVRNLIFLIHTRSDIAYVVCIVSRFMAAPLEIHARAVKHSYRYLKGTTNLALNYRRGEKDDLLGYTDSDWARDAYDRISTTKYLFLLGSTLITWNSKKQPTIALSSTEAEYMAITEATKETVWLRLLRELKIQDLKKSTTIHRDNQVQSQSRDECHRANPSTIELQKNANSLS</sequence>
<protein>
    <recommendedName>
        <fullName evidence="2">Reverse transcriptase Ty1/copia-type domain-containing protein</fullName>
    </recommendedName>
</protein>
<proteinExistence type="predicted"/>
<name>A0A176VT85_MARPO</name>
<evidence type="ECO:0000313" key="3">
    <source>
        <dbReference type="EMBL" id="OAE23571.1"/>
    </source>
</evidence>
<dbReference type="PANTHER" id="PTHR11439">
    <property type="entry name" value="GAG-POL-RELATED RETROTRANSPOSON"/>
    <property type="match status" value="1"/>
</dbReference>
<accession>A0A176VT85</accession>
<dbReference type="CDD" id="cd09272">
    <property type="entry name" value="RNase_HI_RT_Ty1"/>
    <property type="match status" value="1"/>
</dbReference>
<dbReference type="InterPro" id="IPR043502">
    <property type="entry name" value="DNA/RNA_pol_sf"/>
</dbReference>
<comment type="caution">
    <text evidence="3">The sequence shown here is derived from an EMBL/GenBank/DDBJ whole genome shotgun (WGS) entry which is preliminary data.</text>
</comment>
<dbReference type="Proteomes" id="UP000077202">
    <property type="component" value="Unassembled WGS sequence"/>
</dbReference>
<organism evidence="3 4">
    <name type="scientific">Marchantia polymorpha subsp. ruderalis</name>
    <dbReference type="NCBI Taxonomy" id="1480154"/>
    <lineage>
        <taxon>Eukaryota</taxon>
        <taxon>Viridiplantae</taxon>
        <taxon>Streptophyta</taxon>
        <taxon>Embryophyta</taxon>
        <taxon>Marchantiophyta</taxon>
        <taxon>Marchantiopsida</taxon>
        <taxon>Marchantiidae</taxon>
        <taxon>Marchantiales</taxon>
        <taxon>Marchantiaceae</taxon>
        <taxon>Marchantia</taxon>
    </lineage>
</organism>
<reference evidence="3" key="1">
    <citation type="submission" date="2016-03" db="EMBL/GenBank/DDBJ databases">
        <title>Mechanisms controlling the formation of the plant cell surface in tip-growing cells are functionally conserved among land plants.</title>
        <authorList>
            <person name="Honkanen S."/>
            <person name="Jones V.A."/>
            <person name="Morieri G."/>
            <person name="Champion C."/>
            <person name="Hetherington A.J."/>
            <person name="Kelly S."/>
            <person name="Saint-Marcoux D."/>
            <person name="Proust H."/>
            <person name="Prescott H."/>
            <person name="Dolan L."/>
        </authorList>
    </citation>
    <scope>NUCLEOTIDE SEQUENCE [LARGE SCALE GENOMIC DNA]</scope>
    <source>
        <tissue evidence="3">Whole gametophyte</tissue>
    </source>
</reference>
<feature type="domain" description="Reverse transcriptase Ty1/copia-type" evidence="2">
    <location>
        <begin position="55"/>
        <end position="226"/>
    </location>
</feature>
<feature type="compositionally biased region" description="Polar residues" evidence="1">
    <location>
        <begin position="407"/>
        <end position="421"/>
    </location>
</feature>
<dbReference type="SUPFAM" id="SSF56672">
    <property type="entry name" value="DNA/RNA polymerases"/>
    <property type="match status" value="1"/>
</dbReference>
<evidence type="ECO:0000313" key="4">
    <source>
        <dbReference type="Proteomes" id="UP000077202"/>
    </source>
</evidence>
<keyword evidence="4" id="KW-1185">Reference proteome</keyword>
<evidence type="ECO:0000259" key="2">
    <source>
        <dbReference type="Pfam" id="PF07727"/>
    </source>
</evidence>
<dbReference type="EMBL" id="LVLJ01002823">
    <property type="protein sequence ID" value="OAE23571.1"/>
    <property type="molecule type" value="Genomic_DNA"/>
</dbReference>
<dbReference type="InterPro" id="IPR013103">
    <property type="entry name" value="RVT_2"/>
</dbReference>
<feature type="region of interest" description="Disordered" evidence="1">
    <location>
        <begin position="391"/>
        <end position="421"/>
    </location>
</feature>
<feature type="compositionally biased region" description="Basic and acidic residues" evidence="1">
    <location>
        <begin position="391"/>
        <end position="405"/>
    </location>
</feature>